<feature type="domain" description="NfeD integral membrane" evidence="8">
    <location>
        <begin position="2"/>
        <end position="77"/>
    </location>
</feature>
<proteinExistence type="predicted"/>
<feature type="region of interest" description="Disordered" evidence="5">
    <location>
        <begin position="199"/>
        <end position="219"/>
    </location>
</feature>
<name>A0A1P8WL59_9PLAN</name>
<evidence type="ECO:0000256" key="3">
    <source>
        <dbReference type="ARBA" id="ARBA00022989"/>
    </source>
</evidence>
<evidence type="ECO:0000256" key="4">
    <source>
        <dbReference type="ARBA" id="ARBA00023136"/>
    </source>
</evidence>
<dbReference type="EMBL" id="CP017641">
    <property type="protein sequence ID" value="APZ94771.1"/>
    <property type="molecule type" value="Genomic_DNA"/>
</dbReference>
<dbReference type="RefSeq" id="WP_077026033.1">
    <property type="nucleotide sequence ID" value="NZ_CP017641.1"/>
</dbReference>
<protein>
    <submittedName>
        <fullName evidence="9">Uncharacterized protein</fullName>
    </submittedName>
</protein>
<dbReference type="Gene3D" id="2.40.50.140">
    <property type="entry name" value="Nucleic acid-binding proteins"/>
    <property type="match status" value="1"/>
</dbReference>
<dbReference type="InterPro" id="IPR012340">
    <property type="entry name" value="NA-bd_OB-fold"/>
</dbReference>
<dbReference type="Pfam" id="PF01957">
    <property type="entry name" value="NfeD"/>
    <property type="match status" value="1"/>
</dbReference>
<dbReference type="Pfam" id="PF24961">
    <property type="entry name" value="NfeD_membrane"/>
    <property type="match status" value="1"/>
</dbReference>
<dbReference type="SUPFAM" id="SSF141322">
    <property type="entry name" value="NfeD domain-like"/>
    <property type="match status" value="1"/>
</dbReference>
<keyword evidence="4 6" id="KW-0472">Membrane</keyword>
<dbReference type="STRING" id="1891926.Fuma_04410"/>
<dbReference type="InterPro" id="IPR002810">
    <property type="entry name" value="NfeD-like_C"/>
</dbReference>
<organism evidence="9 10">
    <name type="scientific">Fuerstiella marisgermanici</name>
    <dbReference type="NCBI Taxonomy" id="1891926"/>
    <lineage>
        <taxon>Bacteria</taxon>
        <taxon>Pseudomonadati</taxon>
        <taxon>Planctomycetota</taxon>
        <taxon>Planctomycetia</taxon>
        <taxon>Planctomycetales</taxon>
        <taxon>Planctomycetaceae</taxon>
        <taxon>Fuerstiella</taxon>
    </lineage>
</organism>
<dbReference type="GO" id="GO:0005886">
    <property type="term" value="C:plasma membrane"/>
    <property type="evidence" value="ECO:0007669"/>
    <property type="project" value="TreeGrafter"/>
</dbReference>
<dbReference type="PANTHER" id="PTHR33507">
    <property type="entry name" value="INNER MEMBRANE PROTEIN YBBJ"/>
    <property type="match status" value="1"/>
</dbReference>
<evidence type="ECO:0000259" key="7">
    <source>
        <dbReference type="Pfam" id="PF01957"/>
    </source>
</evidence>
<gene>
    <name evidence="9" type="ORF">Fuma_04410</name>
</gene>
<accession>A0A1P8WL59</accession>
<reference evidence="9 10" key="1">
    <citation type="journal article" date="2016" name="Front. Microbiol.">
        <title>Fuerstia marisgermanicae gen. nov., sp. nov., an Unusual Member of the Phylum Planctomycetes from the German Wadden Sea.</title>
        <authorList>
            <person name="Kohn T."/>
            <person name="Heuer A."/>
            <person name="Jogler M."/>
            <person name="Vollmers J."/>
            <person name="Boedeker C."/>
            <person name="Bunk B."/>
            <person name="Rast P."/>
            <person name="Borchert D."/>
            <person name="Glockner I."/>
            <person name="Freese H.M."/>
            <person name="Klenk H.P."/>
            <person name="Overmann J."/>
            <person name="Kaster A.K."/>
            <person name="Rohde M."/>
            <person name="Wiegand S."/>
            <person name="Jogler C."/>
        </authorList>
    </citation>
    <scope>NUCLEOTIDE SEQUENCE [LARGE SCALE GENOMIC DNA]</scope>
    <source>
        <strain evidence="9 10">NH11</strain>
    </source>
</reference>
<keyword evidence="10" id="KW-1185">Reference proteome</keyword>
<comment type="subcellular location">
    <subcellularLocation>
        <location evidence="1">Membrane</location>
        <topology evidence="1">Multi-pass membrane protein</topology>
    </subcellularLocation>
</comment>
<dbReference type="AlphaFoldDB" id="A0A1P8WL59"/>
<feature type="transmembrane region" description="Helical" evidence="6">
    <location>
        <begin position="57"/>
        <end position="80"/>
    </location>
</feature>
<keyword evidence="2 6" id="KW-0812">Transmembrane</keyword>
<feature type="transmembrane region" description="Helical" evidence="6">
    <location>
        <begin position="31"/>
        <end position="51"/>
    </location>
</feature>
<evidence type="ECO:0000259" key="8">
    <source>
        <dbReference type="Pfam" id="PF24961"/>
    </source>
</evidence>
<feature type="transmembrane region" description="Helical" evidence="6">
    <location>
        <begin position="6"/>
        <end position="24"/>
    </location>
</feature>
<dbReference type="InterPro" id="IPR056739">
    <property type="entry name" value="NfeD_membrane"/>
</dbReference>
<dbReference type="PANTHER" id="PTHR33507:SF3">
    <property type="entry name" value="INNER MEMBRANE PROTEIN YBBJ"/>
    <property type="match status" value="1"/>
</dbReference>
<feature type="domain" description="NfeD-like C-terminal" evidence="7">
    <location>
        <begin position="110"/>
        <end position="164"/>
    </location>
</feature>
<keyword evidence="3 6" id="KW-1133">Transmembrane helix</keyword>
<evidence type="ECO:0000256" key="6">
    <source>
        <dbReference type="SAM" id="Phobius"/>
    </source>
</evidence>
<evidence type="ECO:0000313" key="9">
    <source>
        <dbReference type="EMBL" id="APZ94771.1"/>
    </source>
</evidence>
<dbReference type="Proteomes" id="UP000187735">
    <property type="component" value="Chromosome"/>
</dbReference>
<sequence>MPDAGVLATILLIVGLFLLALELMVPSFGMIGILSAIALLVSAWSAWQAWWGTSPGFFWTYAAFWLLGIPSVLGGALFLLQNTSLGDRLVLRGPRAASKSTSVQEQNRLEALIGRVGEAQSLLTPGGMVTVDHERYHAESPGMMVESGTPIKVVGVKGNRLVVKVHDPNQAVKAPASAKGSDSKADPLADTIAAVDLTDAVTDDDEDTSASLDFDIPED</sequence>
<evidence type="ECO:0000256" key="5">
    <source>
        <dbReference type="SAM" id="MobiDB-lite"/>
    </source>
</evidence>
<evidence type="ECO:0000313" key="10">
    <source>
        <dbReference type="Proteomes" id="UP000187735"/>
    </source>
</evidence>
<evidence type="ECO:0000256" key="1">
    <source>
        <dbReference type="ARBA" id="ARBA00004141"/>
    </source>
</evidence>
<dbReference type="InterPro" id="IPR052165">
    <property type="entry name" value="Membrane_assoc_protease"/>
</dbReference>
<dbReference type="KEGG" id="fmr:Fuma_04410"/>
<evidence type="ECO:0000256" key="2">
    <source>
        <dbReference type="ARBA" id="ARBA00022692"/>
    </source>
</evidence>